<dbReference type="GO" id="GO:0005737">
    <property type="term" value="C:cytoplasm"/>
    <property type="evidence" value="ECO:0007669"/>
    <property type="project" value="TreeGrafter"/>
</dbReference>
<dbReference type="FunFam" id="2.30.29.30:FF:000263">
    <property type="entry name" value="Stress activated MAP kinase interacting protein"/>
    <property type="match status" value="1"/>
</dbReference>
<evidence type="ECO:0000259" key="5">
    <source>
        <dbReference type="Pfam" id="PF23164"/>
    </source>
</evidence>
<evidence type="ECO:0000313" key="7">
    <source>
        <dbReference type="Proteomes" id="UP000654922"/>
    </source>
</evidence>
<dbReference type="InterPro" id="IPR031567">
    <property type="entry name" value="CRIM_dom"/>
</dbReference>
<sequence>MKTQVRQRVIQPSKEVASRKHYLSPRSETVSTLADLIDSQKVVHVRGTPACGKTTLARLLQEYYEAKKRNSIYIDTWRELDEYPPVGGGPYSRAWSKLDSMLRTRFGSNMNYLAPGTILIIDEAQGSYSDTLFWNSIIKQRLSHEGLDISFCLFCCYGSPLSGVDMELDNDIRAFTPAHFKLAQRVTLTPQSHPSSPPISLFFTRSEFTDAAQRLIANSCFQEKFTLRPDAEDYLFSLTNGHPGGLYSMLKYIHSFYRHDIKSHDLSVITKKHVVDSLKRDQDVWDMLTQELISRSLPQGRWLTTEVANLLAKVLEEGNVLCELSKEAETCYKRGCFTIWQLRTSYLSTIKDGVGERLINVNNSVLNTPGFRAAGWFSGSTNPSSQAAAAQARRASSPPIPTTAAVSSEYYRFGASRDANTLRRSNFGDYGEDEEGGMVTGKSNVDVIGRRQQGRSGKRTRRRDRQQSEQQKQREADEDDSSDLSDESDDDGDSTRSRASQIQFSKMPIRTRAGSSPIRSSDRHEGPEVMVTSPSHPATGTHFRTGSLGTAVNVNEGRPRRDTTTSSDLSTDNETNEMDPSFKRRQIQFSTKDKIIEYQDPPRSTSNRNVDTMTLGGLSEAAEDSGAESEGSVLSSEFDATAGSGSLLEDVGITSGLDSSSPVALMHKLQNGAGSQTASPRKPKIPAPELQNLPPPRPISRLQPTSLLTQALKARMKAPTNPVEKFAVLSGKGFADALNIKLYLPFSSDPEEPLDLQLARESKLADQPAPVTVAEAIGLALWRYSEEGREPAIERNKLNVNRWTLRMVEDGEIEYDFPPLSRASHIADFTSNNNNRATGVRGRSRGKQYDEFALVEASEEEFEENERLFPQYSQEAPSEENVTTPTAPTMPLIQPTPPSKAPAARVNPILGQPFSSALNDNTLTPADRPAVPTSHATPRMGVSKTLKIRFMNLDAATHVTTLNTSTDSYIAEILDSVCKRWALDKGNYILKVAGSNTIAPLDRTVEALGNITDLDLVRRRFGAGPLSLTGSPGSSSPNAPLLIDNKHNAASKKSKKSGPSMLHPLTQTQELPGGYYRRYHVFRKQSMSFTTSNHRILTFDNDYMHIMPGDTGKAASDTKTRSISFNDVVGCKVSRRHPKNFRVVVLRGNDANEQKRYDFEARNALEAIEIVDEIKKNMAHYRI</sequence>
<comment type="caution">
    <text evidence="6">The sequence shown here is derived from an EMBL/GenBank/DDBJ whole genome shotgun (WGS) entry which is preliminary data.</text>
</comment>
<feature type="compositionally biased region" description="Basic and acidic residues" evidence="2">
    <location>
        <begin position="465"/>
        <end position="475"/>
    </location>
</feature>
<evidence type="ECO:0000259" key="4">
    <source>
        <dbReference type="Pfam" id="PF16979"/>
    </source>
</evidence>
<gene>
    <name evidence="6" type="ORF">CNMCM5623_006294</name>
</gene>
<dbReference type="PANTHER" id="PTHR13335">
    <property type="entry name" value="TARGET OF RAPAMYCIN COMPLEX 2 SUBUNIT MAPKAP1"/>
    <property type="match status" value="1"/>
</dbReference>
<feature type="compositionally biased region" description="Polar residues" evidence="2">
    <location>
        <begin position="532"/>
        <end position="553"/>
    </location>
</feature>
<dbReference type="Pfam" id="PF23164">
    <property type="entry name" value="UBL_AVO1"/>
    <property type="match status" value="1"/>
</dbReference>
<accession>A0A8H6PV07</accession>
<dbReference type="PANTHER" id="PTHR13335:SF1">
    <property type="entry name" value="TARGET OF RAPAMYCIN COMPLEX 2 SUBUNIT MAPKAP1"/>
    <property type="match status" value="1"/>
</dbReference>
<feature type="region of interest" description="Disordered" evidence="2">
    <location>
        <begin position="671"/>
        <end position="702"/>
    </location>
</feature>
<dbReference type="SUPFAM" id="SSF52540">
    <property type="entry name" value="P-loop containing nucleoside triphosphate hydrolases"/>
    <property type="match status" value="1"/>
</dbReference>
<protein>
    <submittedName>
        <fullName evidence="6">Uncharacterized protein</fullName>
    </submittedName>
</protein>
<feature type="region of interest" description="Disordered" evidence="2">
    <location>
        <begin position="422"/>
        <end position="582"/>
    </location>
</feature>
<dbReference type="Gene3D" id="2.30.29.30">
    <property type="entry name" value="Pleckstrin-homology domain (PH domain)/Phosphotyrosine-binding domain (PTB)"/>
    <property type="match status" value="1"/>
</dbReference>
<dbReference type="Pfam" id="PF16978">
    <property type="entry name" value="CRIM"/>
    <property type="match status" value="1"/>
</dbReference>
<dbReference type="OrthoDB" id="241990at2759"/>
<dbReference type="AlphaFoldDB" id="A0A8H6PV07"/>
<name>A0A8H6PV07_9EURO</name>
<dbReference type="GO" id="GO:0005886">
    <property type="term" value="C:plasma membrane"/>
    <property type="evidence" value="ECO:0007669"/>
    <property type="project" value="TreeGrafter"/>
</dbReference>
<dbReference type="Gene3D" id="3.40.50.300">
    <property type="entry name" value="P-loop containing nucleotide triphosphate hydrolases"/>
    <property type="match status" value="1"/>
</dbReference>
<dbReference type="GO" id="GO:0005546">
    <property type="term" value="F:phosphatidylinositol-4,5-bisphosphate binding"/>
    <property type="evidence" value="ECO:0007669"/>
    <property type="project" value="TreeGrafter"/>
</dbReference>
<dbReference type="Proteomes" id="UP000654922">
    <property type="component" value="Unassembled WGS sequence"/>
</dbReference>
<feature type="domain" description="SIN1-type PH" evidence="4">
    <location>
        <begin position="1075"/>
        <end position="1179"/>
    </location>
</feature>
<feature type="domain" description="AVO1/Sin1 ubiquitin-like" evidence="5">
    <location>
        <begin position="950"/>
        <end position="1020"/>
    </location>
</feature>
<proteinExistence type="inferred from homology"/>
<dbReference type="InterPro" id="IPR027417">
    <property type="entry name" value="P-loop_NTPase"/>
</dbReference>
<dbReference type="InterPro" id="IPR031313">
    <property type="entry name" value="Sin1_PH_dom"/>
</dbReference>
<dbReference type="Pfam" id="PF16979">
    <property type="entry name" value="SIN1_PH"/>
    <property type="match status" value="1"/>
</dbReference>
<evidence type="ECO:0000256" key="2">
    <source>
        <dbReference type="SAM" id="MobiDB-lite"/>
    </source>
</evidence>
<dbReference type="EMBL" id="JACBAE010001369">
    <property type="protein sequence ID" value="KAF7160669.1"/>
    <property type="molecule type" value="Genomic_DNA"/>
</dbReference>
<feature type="compositionally biased region" description="Basic residues" evidence="2">
    <location>
        <begin position="452"/>
        <end position="464"/>
    </location>
</feature>
<feature type="domain" description="CRIM" evidence="3">
    <location>
        <begin position="705"/>
        <end position="866"/>
    </location>
</feature>
<feature type="region of interest" description="Disordered" evidence="2">
    <location>
        <begin position="382"/>
        <end position="402"/>
    </location>
</feature>
<dbReference type="InterPro" id="IPR011993">
    <property type="entry name" value="PH-like_dom_sf"/>
</dbReference>
<dbReference type="InterPro" id="IPR008828">
    <property type="entry name" value="Sin1/Avo1"/>
</dbReference>
<reference evidence="6" key="1">
    <citation type="submission" date="2020-06" db="EMBL/GenBank/DDBJ databases">
        <title>Draft genome sequences of strains closely related to Aspergillus parafelis and Aspergillus hiratsukae.</title>
        <authorList>
            <person name="Dos Santos R.A.C."/>
            <person name="Rivero-Menendez O."/>
            <person name="Steenwyk J.L."/>
            <person name="Mead M.E."/>
            <person name="Goldman G.H."/>
            <person name="Alastruey-Izquierdo A."/>
            <person name="Rokas A."/>
        </authorList>
    </citation>
    <scope>NUCLEOTIDE SEQUENCE</scope>
    <source>
        <strain evidence="6">CNM-CM5623</strain>
    </source>
</reference>
<evidence type="ECO:0000313" key="6">
    <source>
        <dbReference type="EMBL" id="KAF7160669.1"/>
    </source>
</evidence>
<feature type="compositionally biased region" description="Low complexity" evidence="2">
    <location>
        <begin position="384"/>
        <end position="397"/>
    </location>
</feature>
<evidence type="ECO:0000256" key="1">
    <source>
        <dbReference type="ARBA" id="ARBA00009407"/>
    </source>
</evidence>
<feature type="compositionally biased region" description="Acidic residues" evidence="2">
    <location>
        <begin position="476"/>
        <end position="492"/>
    </location>
</feature>
<comment type="similarity">
    <text evidence="1">Belongs to the SIN1 family.</text>
</comment>
<dbReference type="GO" id="GO:0031932">
    <property type="term" value="C:TORC2 complex"/>
    <property type="evidence" value="ECO:0007669"/>
    <property type="project" value="InterPro"/>
</dbReference>
<dbReference type="GO" id="GO:0038203">
    <property type="term" value="P:TORC2 signaling"/>
    <property type="evidence" value="ECO:0007669"/>
    <property type="project" value="TreeGrafter"/>
</dbReference>
<evidence type="ECO:0000259" key="3">
    <source>
        <dbReference type="Pfam" id="PF16978"/>
    </source>
</evidence>
<organism evidence="6 7">
    <name type="scientific">Aspergillus felis</name>
    <dbReference type="NCBI Taxonomy" id="1287682"/>
    <lineage>
        <taxon>Eukaryota</taxon>
        <taxon>Fungi</taxon>
        <taxon>Dikarya</taxon>
        <taxon>Ascomycota</taxon>
        <taxon>Pezizomycotina</taxon>
        <taxon>Eurotiomycetes</taxon>
        <taxon>Eurotiomycetidae</taxon>
        <taxon>Eurotiales</taxon>
        <taxon>Aspergillaceae</taxon>
        <taxon>Aspergillus</taxon>
        <taxon>Aspergillus subgen. Fumigati</taxon>
    </lineage>
</organism>
<dbReference type="InterPro" id="IPR056385">
    <property type="entry name" value="UBL_AVO1/Sin1"/>
</dbReference>